<dbReference type="Proteomes" id="UP000236182">
    <property type="component" value="Unassembled WGS sequence"/>
</dbReference>
<dbReference type="OrthoDB" id="1404627at2"/>
<dbReference type="InterPro" id="IPR043766">
    <property type="entry name" value="BfmA-like"/>
</dbReference>
<reference evidence="3" key="1">
    <citation type="submission" date="2018-04" db="EMBL/GenBank/DDBJ databases">
        <title>Draft Genome Sequences of Chryseobacterium lactis NCTC11390T isolated from milk, Chryseobacterium oncorhynchi 701B-08T from rainbow trout, and Chryseobacterium viscerum 687B-08T from diseased fish.</title>
        <authorList>
            <person name="Jeong J.-J."/>
            <person name="Lee Y.J."/>
            <person name="Pathiraja D."/>
            <person name="Park B."/>
            <person name="Choi I.-G."/>
            <person name="Kim K.D."/>
        </authorList>
    </citation>
    <scope>NUCLEOTIDE SEQUENCE [LARGE SCALE GENOMIC DNA]</scope>
    <source>
        <strain evidence="3">701B-08</strain>
    </source>
</reference>
<dbReference type="AlphaFoldDB" id="A0A316WL84"/>
<gene>
    <name evidence="3" type="ORF">C1638_021575</name>
</gene>
<feature type="region of interest" description="Disordered" evidence="2">
    <location>
        <begin position="889"/>
        <end position="919"/>
    </location>
</feature>
<organism evidence="3 4">
    <name type="scientific">Chryseobacterium oncorhynchi</name>
    <dbReference type="NCBI Taxonomy" id="741074"/>
    <lineage>
        <taxon>Bacteria</taxon>
        <taxon>Pseudomonadati</taxon>
        <taxon>Bacteroidota</taxon>
        <taxon>Flavobacteriia</taxon>
        <taxon>Flavobacteriales</taxon>
        <taxon>Weeksellaceae</taxon>
        <taxon>Chryseobacterium group</taxon>
        <taxon>Chryseobacterium</taxon>
    </lineage>
</organism>
<keyword evidence="4" id="KW-1185">Reference proteome</keyword>
<feature type="compositionally biased region" description="Polar residues" evidence="2">
    <location>
        <begin position="902"/>
        <end position="915"/>
    </location>
</feature>
<feature type="coiled-coil region" evidence="1">
    <location>
        <begin position="593"/>
        <end position="629"/>
    </location>
</feature>
<proteinExistence type="predicted"/>
<evidence type="ECO:0000256" key="2">
    <source>
        <dbReference type="SAM" id="MobiDB-lite"/>
    </source>
</evidence>
<evidence type="ECO:0000256" key="1">
    <source>
        <dbReference type="SAM" id="Coils"/>
    </source>
</evidence>
<feature type="compositionally biased region" description="Basic and acidic residues" evidence="2">
    <location>
        <begin position="889"/>
        <end position="900"/>
    </location>
</feature>
<sequence length="1036" mass="121418">MHVKIVSHDASKSQSSSNIIQYLDKENEKKKIENEHLILEGKEDEINPNSVEYFFNQDYNPYDLEDPNSKVNVYEASSKLDANRGTQNLSASNFYMLNISPSQQELEHMQMIALDELKNRGLVLENIEGDQTALDFYNEQKDQLMKIQMKLYTQDIMEEYARLMDREIYANQDALPTDSERKDMKPLIEERYNQFLKEKGIQLGKEKSETDFTTLDKFKVKQEYPHGKIFTFYSADIDKNIDLFVPEGKYKIEADKLFIDDEYYSDKYNTIIDKEKSKREQIEIPGLVKESSDYFTDFIREEKVLITEKWESFDKDLKLYFNKDEFEVKNGICHIPQSVYDNKVYEVKSQILGKELADIKKEKLDKVLKEKNFDISKGINEKGEEFYLYPDKVPSKEEFKKLNIKASVDFNNYLVEKGYLPERKGFSISNWNDKTSIKSEILAESDKALLLLIDDERLKEPAQIWAGKFSVTDKESGELTRDENGNLQMISDFYEHKIQELLDKESENKVEFSEFQELESHREKFIKNSESLQFSFDNPGLKEPLTFNVQYEDVLKAPNGSFTMEKALLEHKLEKHIIRQAEKEFPKDFEKIKENVNKEMLEAKDFLKNKEIESRFKNFLVEKQVLQEQSKTENYFVQASIVEAKNNSTMIAYKPENRQEEVRLWVNNKLISQSDEKGIYFKNEKEINKLLDKAIERDNERKQIVKIDFSKVETEDKKHKEESYKNFVFYADAPGLSEPIKFSIKESDLKQEGDQFYIEKYKLDNKVETAVKFGITKEFGNVKDDIKNEVWKEKGFDTTKRKITGKDLMYYAKIETERKYNHKDKAVIKNKPILAKIKEYQESKNPFDKMKIGDLEKQLLKDKYTGEIITEGLKKGGLNYHSHIVVSRHDKTSINPKDKVSMSPNANQKDGQVNNGAKVGFNRDEFSKNVEKIFDEKFEYNRPEKEKYAYLNQQKKGLSEKVATRAKGMLKGEIKKEIMKHTGMNTVKNELNPIQKIKSELMPVPIPTSFPKSKLDLVIKAVKMVKNLVVDKGIHY</sequence>
<evidence type="ECO:0000313" key="4">
    <source>
        <dbReference type="Proteomes" id="UP000236182"/>
    </source>
</evidence>
<comment type="caution">
    <text evidence="3">The sequence shown here is derived from an EMBL/GenBank/DDBJ whole genome shotgun (WGS) entry which is preliminary data.</text>
</comment>
<dbReference type="RefSeq" id="WP_109624004.1">
    <property type="nucleotide sequence ID" value="NZ_PPEI02000012.1"/>
</dbReference>
<dbReference type="EMBL" id="PPEI02000012">
    <property type="protein sequence ID" value="PWN59200.1"/>
    <property type="molecule type" value="Genomic_DNA"/>
</dbReference>
<keyword evidence="1" id="KW-0175">Coiled coil</keyword>
<name>A0A316WL84_9FLAO</name>
<accession>A0A316WL84</accession>
<evidence type="ECO:0000313" key="3">
    <source>
        <dbReference type="EMBL" id="PWN59200.1"/>
    </source>
</evidence>
<dbReference type="Pfam" id="PF18976">
    <property type="entry name" value="DUF5712"/>
    <property type="match status" value="2"/>
</dbReference>
<protein>
    <submittedName>
        <fullName evidence="3">Uncharacterized protein</fullName>
    </submittedName>
</protein>